<evidence type="ECO:0000313" key="2">
    <source>
        <dbReference type="EMBL" id="PPK88226.1"/>
    </source>
</evidence>
<dbReference type="EMBL" id="PTJC01000005">
    <property type="protein sequence ID" value="PPK88226.1"/>
    <property type="molecule type" value="Genomic_DNA"/>
</dbReference>
<feature type="transmembrane region" description="Helical" evidence="1">
    <location>
        <begin position="162"/>
        <end position="183"/>
    </location>
</feature>
<name>A0A2S6I9P7_9BACT</name>
<keyword evidence="1" id="KW-0812">Transmembrane</keyword>
<accession>A0A2S6I9P7</accession>
<comment type="caution">
    <text evidence="2">The sequence shown here is derived from an EMBL/GenBank/DDBJ whole genome shotgun (WGS) entry which is preliminary data.</text>
</comment>
<evidence type="ECO:0008006" key="4">
    <source>
        <dbReference type="Google" id="ProtNLM"/>
    </source>
</evidence>
<evidence type="ECO:0000313" key="3">
    <source>
        <dbReference type="Proteomes" id="UP000237662"/>
    </source>
</evidence>
<dbReference type="RefSeq" id="WP_104418792.1">
    <property type="nucleotide sequence ID" value="NZ_PTJC01000005.1"/>
</dbReference>
<dbReference type="Proteomes" id="UP000237662">
    <property type="component" value="Unassembled WGS sequence"/>
</dbReference>
<keyword evidence="3" id="KW-1185">Reference proteome</keyword>
<keyword evidence="1" id="KW-1133">Transmembrane helix</keyword>
<feature type="transmembrane region" description="Helical" evidence="1">
    <location>
        <begin position="135"/>
        <end position="153"/>
    </location>
</feature>
<organism evidence="2 3">
    <name type="scientific">Neolewinella xylanilytica</name>
    <dbReference type="NCBI Taxonomy" id="1514080"/>
    <lineage>
        <taxon>Bacteria</taxon>
        <taxon>Pseudomonadati</taxon>
        <taxon>Bacteroidota</taxon>
        <taxon>Saprospiria</taxon>
        <taxon>Saprospirales</taxon>
        <taxon>Lewinellaceae</taxon>
        <taxon>Neolewinella</taxon>
    </lineage>
</organism>
<dbReference type="AlphaFoldDB" id="A0A2S6I9P7"/>
<dbReference type="OrthoDB" id="1340846at2"/>
<evidence type="ECO:0000256" key="1">
    <source>
        <dbReference type="SAM" id="Phobius"/>
    </source>
</evidence>
<proteinExistence type="predicted"/>
<protein>
    <recommendedName>
        <fullName evidence="4">DUF3592 domain-containing protein</fullName>
    </recommendedName>
</protein>
<sequence>MIWIGLALLILVLSSVRFVRRARQEANRQRVLTWPRAVAVLPEGEDRLGTAEANHLGETTFYKAELERSYVFYARGEKYSGKRLAPKLDLLNVDEAKVFLKGLSQCRKYEVYFNPDRPEENYLTIGKPILGYGKLWLFLVYGLLLPGVLLWFGTEGPDTQKLVVLFVVAVVVVLLLLVVYFLAQPVFDLGKLLLPVTSTDRVRNEGNTTTEDKLLNRLEDRPLRLTDPEKLLQKKNRSRDPL</sequence>
<gene>
    <name evidence="2" type="ORF">CLV84_1191</name>
</gene>
<keyword evidence="1" id="KW-0472">Membrane</keyword>
<reference evidence="2 3" key="1">
    <citation type="submission" date="2018-02" db="EMBL/GenBank/DDBJ databases">
        <title>Genomic Encyclopedia of Archaeal and Bacterial Type Strains, Phase II (KMG-II): from individual species to whole genera.</title>
        <authorList>
            <person name="Goeker M."/>
        </authorList>
    </citation>
    <scope>NUCLEOTIDE SEQUENCE [LARGE SCALE GENOMIC DNA]</scope>
    <source>
        <strain evidence="2 3">DSM 29526</strain>
    </source>
</reference>